<keyword evidence="13" id="KW-0865">Zymogen</keyword>
<dbReference type="HOGENOM" id="CLU_013783_3_0_1"/>
<protein>
    <recommendedName>
        <fullName evidence="4">tripeptidyl-peptidase II</fullName>
        <ecNumber evidence="4">3.4.14.10</ecNumber>
    </recommendedName>
</protein>
<dbReference type="EC" id="3.4.14.10" evidence="4"/>
<dbReference type="GO" id="GO:0046872">
    <property type="term" value="F:metal ion binding"/>
    <property type="evidence" value="ECO:0007669"/>
    <property type="project" value="UniProtKB-UniRule"/>
</dbReference>
<proteinExistence type="predicted"/>
<feature type="domain" description="Peptidase S53" evidence="17">
    <location>
        <begin position="206"/>
        <end position="579"/>
    </location>
</feature>
<comment type="cofactor">
    <cofactor evidence="15">
        <name>Ca(2+)</name>
        <dbReference type="ChEBI" id="CHEBI:29108"/>
    </cofactor>
    <text evidence="15">Binds 1 Ca(2+) ion per subunit.</text>
</comment>
<dbReference type="GO" id="GO:0005576">
    <property type="term" value="C:extracellular region"/>
    <property type="evidence" value="ECO:0007669"/>
    <property type="project" value="UniProtKB-SubCell"/>
</dbReference>
<keyword evidence="6 15" id="KW-0645">Protease</keyword>
<comment type="subcellular location">
    <subcellularLocation>
        <location evidence="3">Secreted</location>
        <location evidence="3">Extracellular space</location>
    </subcellularLocation>
</comment>
<dbReference type="Proteomes" id="UP000039046">
    <property type="component" value="Unassembled WGS sequence"/>
</dbReference>
<evidence type="ECO:0000256" key="2">
    <source>
        <dbReference type="ARBA" id="ARBA00002451"/>
    </source>
</evidence>
<keyword evidence="11 15" id="KW-0106">Calcium</keyword>
<keyword evidence="8 16" id="KW-0732">Signal</keyword>
<feature type="binding site" evidence="15">
    <location>
        <position position="529"/>
    </location>
    <ligand>
        <name>Ca(2+)</name>
        <dbReference type="ChEBI" id="CHEBI:29108"/>
    </ligand>
</feature>
<dbReference type="MEROPS" id="S53.010"/>
<dbReference type="InterPro" id="IPR015366">
    <property type="entry name" value="S53_propep"/>
</dbReference>
<dbReference type="SUPFAM" id="SSF54897">
    <property type="entry name" value="Protease propeptides/inhibitors"/>
    <property type="match status" value="1"/>
</dbReference>
<organism evidence="18 19">
    <name type="scientific">[Torrubiella] hemipterigena</name>
    <dbReference type="NCBI Taxonomy" id="1531966"/>
    <lineage>
        <taxon>Eukaryota</taxon>
        <taxon>Fungi</taxon>
        <taxon>Dikarya</taxon>
        <taxon>Ascomycota</taxon>
        <taxon>Pezizomycotina</taxon>
        <taxon>Sordariomycetes</taxon>
        <taxon>Hypocreomycetidae</taxon>
        <taxon>Hypocreales</taxon>
        <taxon>Clavicipitaceae</taxon>
        <taxon>Clavicipitaceae incertae sedis</taxon>
        <taxon>'Torrubiella' clade</taxon>
    </lineage>
</organism>
<evidence type="ECO:0000256" key="10">
    <source>
        <dbReference type="ARBA" id="ARBA00022825"/>
    </source>
</evidence>
<dbReference type="PANTHER" id="PTHR14218">
    <property type="entry name" value="PROTEASE S8 TRIPEPTIDYL PEPTIDASE I CLN2"/>
    <property type="match status" value="1"/>
</dbReference>
<dbReference type="CDD" id="cd11377">
    <property type="entry name" value="Pro-peptidase_S53"/>
    <property type="match status" value="1"/>
</dbReference>
<comment type="function">
    <text evidence="2">Secreted tripeptidyl-peptidase which degrades proteins at acidic pHs and is involved in virulence.</text>
</comment>
<evidence type="ECO:0000256" key="15">
    <source>
        <dbReference type="PROSITE-ProRule" id="PRU01032"/>
    </source>
</evidence>
<dbReference type="InterPro" id="IPR050819">
    <property type="entry name" value="Tripeptidyl-peptidase_I"/>
</dbReference>
<dbReference type="GO" id="GO:0006508">
    <property type="term" value="P:proteolysis"/>
    <property type="evidence" value="ECO:0007669"/>
    <property type="project" value="UniProtKB-KW"/>
</dbReference>
<dbReference type="AlphaFoldDB" id="A0A0A1SV01"/>
<evidence type="ECO:0000256" key="11">
    <source>
        <dbReference type="ARBA" id="ARBA00022837"/>
    </source>
</evidence>
<evidence type="ECO:0000259" key="17">
    <source>
        <dbReference type="PROSITE" id="PS51695"/>
    </source>
</evidence>
<feature type="active site" description="Charge relay system" evidence="15">
    <location>
        <position position="486"/>
    </location>
</feature>
<evidence type="ECO:0000256" key="13">
    <source>
        <dbReference type="ARBA" id="ARBA00023145"/>
    </source>
</evidence>
<sequence>MAFFLSIFLGSLAAASPLGALVVKQSLPGVPDGWHRQASAPADHGLDLHIRLREENLDVLQQRLLEISDPKHANYGKHLSKGDVDALTAPKKDNVDSVTSWLKANGLDVGEAKSGYLQVTVSVDQAKKLLNADYAVYKHAATGREVVRTTSYSLPQNLHDAITMVQPSTLFSTMGRSTKDFLGIERYVKENSAGGSFVGPASCADGADTQCLRDNYNIKGYTAASNATMLGIAGFLEEVPNPADLSRYLTKFDPNLPSNITVPLVRINNGSTSPGGMGEADLDVQIAVPITYPIKTTFYSTGGRPPIIHDGINDNEPYLEALTYLNGLEHPPQTWSISYGDNETSIPSEYMDAVCSQFLKLGARGVSVLVSAGDDGAGTVNGCTGSKVYSFDPAFPASCPWVTVVGGTAYFGAAEQAHPLGGSGFSNHFTAPAYQEDAVNDYIDSLNGQWEGIYKPNGRAYPDVAALFEPYPIFYKGNPDSSGGTSASAPTVASVVALLNDYLVSNGRAPLGFLNPWLYSIGKDGFTDIKTGSSNVCVRRHVRPTRYGQPAFPATEGWDAATGWGVPNFGKLLELVNETH</sequence>
<feature type="chain" id="PRO_5012475157" description="tripeptidyl-peptidase II" evidence="16">
    <location>
        <begin position="16"/>
        <end position="580"/>
    </location>
</feature>
<evidence type="ECO:0000256" key="16">
    <source>
        <dbReference type="SAM" id="SignalP"/>
    </source>
</evidence>
<feature type="binding site" evidence="15">
    <location>
        <position position="557"/>
    </location>
    <ligand>
        <name>Ca(2+)</name>
        <dbReference type="ChEBI" id="CHEBI:29108"/>
    </ligand>
</feature>
<dbReference type="SUPFAM" id="SSF52743">
    <property type="entry name" value="Subtilisin-like"/>
    <property type="match status" value="1"/>
</dbReference>
<dbReference type="EMBL" id="CDHN01000002">
    <property type="protein sequence ID" value="CEJ87199.1"/>
    <property type="molecule type" value="Genomic_DNA"/>
</dbReference>
<dbReference type="OrthoDB" id="409122at2759"/>
<evidence type="ECO:0000256" key="6">
    <source>
        <dbReference type="ARBA" id="ARBA00022670"/>
    </source>
</evidence>
<dbReference type="SMART" id="SM00944">
    <property type="entry name" value="Pro-kuma_activ"/>
    <property type="match status" value="1"/>
</dbReference>
<feature type="binding site" evidence="15">
    <location>
        <position position="528"/>
    </location>
    <ligand>
        <name>Ca(2+)</name>
        <dbReference type="ChEBI" id="CHEBI:29108"/>
    </ligand>
</feature>
<feature type="binding site" evidence="15">
    <location>
        <position position="559"/>
    </location>
    <ligand>
        <name>Ca(2+)</name>
        <dbReference type="ChEBI" id="CHEBI:29108"/>
    </ligand>
</feature>
<keyword evidence="12" id="KW-0843">Virulence</keyword>
<comment type="catalytic activity">
    <reaction evidence="1">
        <text>Release of an N-terminal tripeptide from a polypeptide.</text>
        <dbReference type="EC" id="3.4.14.10"/>
    </reaction>
</comment>
<evidence type="ECO:0000313" key="18">
    <source>
        <dbReference type="EMBL" id="CEJ87199.1"/>
    </source>
</evidence>
<dbReference type="PANTHER" id="PTHR14218:SF15">
    <property type="entry name" value="TRIPEPTIDYL-PEPTIDASE 1"/>
    <property type="match status" value="1"/>
</dbReference>
<keyword evidence="19" id="KW-1185">Reference proteome</keyword>
<dbReference type="GO" id="GO:0008240">
    <property type="term" value="F:tripeptidyl-peptidase activity"/>
    <property type="evidence" value="ECO:0007669"/>
    <property type="project" value="UniProtKB-EC"/>
</dbReference>
<evidence type="ECO:0000256" key="12">
    <source>
        <dbReference type="ARBA" id="ARBA00023026"/>
    </source>
</evidence>
<gene>
    <name evidence="18" type="ORF">VHEMI04336</name>
</gene>
<evidence type="ECO:0000256" key="14">
    <source>
        <dbReference type="ARBA" id="ARBA00023180"/>
    </source>
</evidence>
<evidence type="ECO:0000256" key="5">
    <source>
        <dbReference type="ARBA" id="ARBA00022525"/>
    </source>
</evidence>
<dbReference type="InterPro" id="IPR000209">
    <property type="entry name" value="Peptidase_S8/S53_dom"/>
</dbReference>
<dbReference type="Pfam" id="PF09286">
    <property type="entry name" value="Pro-kuma_activ"/>
    <property type="match status" value="1"/>
</dbReference>
<evidence type="ECO:0000256" key="4">
    <source>
        <dbReference type="ARBA" id="ARBA00012462"/>
    </source>
</evidence>
<dbReference type="InterPro" id="IPR036852">
    <property type="entry name" value="Peptidase_S8/S53_dom_sf"/>
</dbReference>
<dbReference type="Pfam" id="PF00082">
    <property type="entry name" value="Peptidase_S8"/>
    <property type="match status" value="1"/>
</dbReference>
<keyword evidence="14" id="KW-0325">Glycoprotein</keyword>
<dbReference type="PROSITE" id="PS51695">
    <property type="entry name" value="SEDOLISIN"/>
    <property type="match status" value="1"/>
</dbReference>
<dbReference type="STRING" id="1531966.A0A0A1SV01"/>
<keyword evidence="7 15" id="KW-0479">Metal-binding</keyword>
<dbReference type="FunFam" id="3.40.50.200:FF:000015">
    <property type="entry name" value="Tripeptidyl peptidase A"/>
    <property type="match status" value="1"/>
</dbReference>
<keyword evidence="5" id="KW-0964">Secreted</keyword>
<dbReference type="CDD" id="cd04056">
    <property type="entry name" value="Peptidases_S53"/>
    <property type="match status" value="1"/>
</dbReference>
<dbReference type="Gene3D" id="3.40.50.200">
    <property type="entry name" value="Peptidase S8/S53 domain"/>
    <property type="match status" value="1"/>
</dbReference>
<evidence type="ECO:0000256" key="8">
    <source>
        <dbReference type="ARBA" id="ARBA00022729"/>
    </source>
</evidence>
<feature type="signal peptide" evidence="16">
    <location>
        <begin position="1"/>
        <end position="15"/>
    </location>
</feature>
<evidence type="ECO:0000256" key="9">
    <source>
        <dbReference type="ARBA" id="ARBA00022801"/>
    </source>
</evidence>
<feature type="active site" description="Charge relay system" evidence="15">
    <location>
        <position position="283"/>
    </location>
</feature>
<evidence type="ECO:0000256" key="1">
    <source>
        <dbReference type="ARBA" id="ARBA00001910"/>
    </source>
</evidence>
<accession>A0A0A1SV01</accession>
<feature type="active site" description="Charge relay system" evidence="15">
    <location>
        <position position="279"/>
    </location>
</feature>
<evidence type="ECO:0000256" key="7">
    <source>
        <dbReference type="ARBA" id="ARBA00022723"/>
    </source>
</evidence>
<reference evidence="18 19" key="1">
    <citation type="journal article" date="2015" name="Genome Announc.">
        <title>Draft Genome Sequence and Gene Annotation of the Entomopathogenic Fungus Verticillium hemipterigenum.</title>
        <authorList>
            <person name="Horn F."/>
            <person name="Habel A."/>
            <person name="Scharf D.H."/>
            <person name="Dworschak J."/>
            <person name="Brakhage A.A."/>
            <person name="Guthke R."/>
            <person name="Hertweck C."/>
            <person name="Linde J."/>
        </authorList>
    </citation>
    <scope>NUCLEOTIDE SEQUENCE [LARGE SCALE GENOMIC DNA]</scope>
</reference>
<dbReference type="InterPro" id="IPR030400">
    <property type="entry name" value="Sedolisin_dom"/>
</dbReference>
<evidence type="ECO:0000313" key="19">
    <source>
        <dbReference type="Proteomes" id="UP000039046"/>
    </source>
</evidence>
<keyword evidence="10 15" id="KW-0720">Serine protease</keyword>
<keyword evidence="9 15" id="KW-0378">Hydrolase</keyword>
<evidence type="ECO:0000256" key="3">
    <source>
        <dbReference type="ARBA" id="ARBA00004239"/>
    </source>
</evidence>
<name>A0A0A1SV01_9HYPO</name>
<dbReference type="GO" id="GO:0004252">
    <property type="term" value="F:serine-type endopeptidase activity"/>
    <property type="evidence" value="ECO:0007669"/>
    <property type="project" value="UniProtKB-UniRule"/>
</dbReference>